<dbReference type="Gene3D" id="2.60.40.1930">
    <property type="match status" value="1"/>
</dbReference>
<dbReference type="Gene3D" id="2.60.40.1120">
    <property type="entry name" value="Carboxypeptidase-like, regulatory domain"/>
    <property type="match status" value="1"/>
</dbReference>
<sequence>MDNFLKIIFMLFVFSLINPDISYATSTEKYWQEVEEALQDGLPKTAIERLNKILAITQKEDKLGEWLTALTQKIVLEATIEGNKPEEKVKRLKKELASADANTKPLLQAILAHWYWHYYNQNRYRFMQRTPTENFLEDDFTTWDLKQIFREIDFLYQNILKEEKLLTSIPVEKFLDFLEPGNTSLNIKPTLYDFIAQEAINFYTSAEQSFALPEDAFEIDAGSDAFGPIDKFLNYRPATEDTNSPKYKAIIIYQSLMNFHKQKKNTEAILDLDIQRLRYIKNICFGEDKDEIYIKRLGELMEEFRDLSLSSLVAFYLAKAWAEQGDLVKAYKIAQDGYKRYPDSYGGKSCNAYCTELTSKSLRITGEKCIPPGKSKLLIVYKNFTKLYFRIYPDNWDDFMKKEHSYPNAIDSAKIWELLSQNPVKAWEIELDSTDGLKEKALEIDIPELKPGYYRVFVSWEPDFKNSSMVQHTWLWVSNLSLITRMKSDNTIDGFVLDVITGEPVEGVEVQEVIPKDKSYVFGEKAYTDTSGYFQFRIDDDRYWFGRYLYIKKGNDKLFESNGIYTYGAHKSKSYDRTIFFTDRSLYRPGQTIYFKGICVHIDQEGNNYEVIPNRRLTVYFRDVNDQEIEKIELTTNDFGSFSGQFIAPVGRLTGTMSISTNDPLGSTSFSIEEYKRPKFTVEIEKPKEEIRLNQEVEITGKAIAYTGAPVDNAEVRYTVKREASYPYWWFWYYPYRSYSSTGQYIAHGRTKTDASGNFKITFFAKPDPKISPENDPIFRFTIHADVTSPDGETRSADAVISVGYKSLTIKLSTKDKPQNNKEFSLNVTTQTLDGNNVPAKVKFQVFRLREPQSPIPARYWENILKQYASQNEKDTTEEFSSNWMTWPKDRIVYETEFTTEKEKPKVLRLKLPSGLYKLECFSKDKFGNGVKAFLPLMVLPDFDEKHFTIKLPSVTQINGDIIEVGKNLEVFWGTGYKTGRCIIEIEHNNRIIKRYWTDKSCTQHTLIFPVGENLRGGFVVHLTYLRENRAYINDYNIYVPWDNKELLVSFESFRDKLNPGERERYTLKIKGKKNFISVAEMVATMYDFSLDQFYAHSWSGFNFFKRYYSFVRSIFVNGSISFSSWRNRWNPLYGYPPERTYIHFPEYVARDFLYYTFTGSAMVSYSKKRDFEGEYGRIQGRVIDAENGDPLIGADVLIEGTELGGSTDETGHFTILYVPEGTYSLTASYLGYDPYTIKGVKSIKGKTTTIKIRLKPSVIGMEKVIVSAERPSIVVSQTQTNRTLVSENIARLPVTTMQSGVSQTELGEEEPRQKTIDLKNIEIRRNLNETAFFYPHLLMEKDGTVKIEFKIPEALTKWKFLGFAHGKGCENGIITEYAVTQKELMVQPNPPRFLREGDTIFFTAKVVNMSDKSQKGIVQIDFKDLITEQSMNNLLGLKNKSQNFDIEAHTSQSFSWMIFIPKGMNPLTYTVVAKSQSLSDGETGAIPVLSSRIYLTESFPFHIRGPQTKNFTFDRLNEIYKSETAEPFRFTVQMVSNPSWYAIQSLPYLIESPFECSEKIFNRLYANSLAGYIANSNPKIREIFNQWKGNDALKSNLEKNQDLKSVLLIETPWVIQAQTESQAKRNVGILFEENTLNNNLNSAFTELKNIQLPDGSWPWFPGGRSNPYITLYITTGFGRLRHLGVKTDISLALRAIDYLDHWIDDLYDHIIDKSANNLSHLIAFYLYGRSFFLKEKPIPAFAREAVEYFLNQSEQYWLALNSRLSQGYLSLGLERFRRSETAKKILASIKERSVQNEEMGMFWREDELSWWWYRAPIETQALIIEAFSEVLNDTIAVEDCKVWLLKQKQTQHWKTTKATADVVYALLLRGQDYLSNTKLVKVKLGNTEITPQKVEAGTNFYEKVYLKDEILPEFSDIKLTKEDKGIAWGGFYFQYFEDMSKVTPYTANLQLEKKLFVNRETKEGKIIEPLKGPLKVGDLITVRIVLRVDRDMEYVHLKDLRGSGLEPVDVLSGYRYQDGLMYYQSTRDVATHFFIDYLPKGTYVFQYDLRVQHKGFYQSGIAEIQCMYAPEFSSHSQSQWLEVE</sequence>
<dbReference type="GO" id="GO:0004866">
    <property type="term" value="F:endopeptidase inhibitor activity"/>
    <property type="evidence" value="ECO:0007669"/>
    <property type="project" value="InterPro"/>
</dbReference>
<dbReference type="SMART" id="SM01360">
    <property type="entry name" value="A2M"/>
    <property type="match status" value="1"/>
</dbReference>
<proteinExistence type="inferred from homology"/>
<dbReference type="Pfam" id="PF13715">
    <property type="entry name" value="CarbopepD_reg_2"/>
    <property type="match status" value="1"/>
</dbReference>
<dbReference type="PANTHER" id="PTHR40094">
    <property type="entry name" value="ALPHA-2-MACROGLOBULIN HOMOLOG"/>
    <property type="match status" value="1"/>
</dbReference>
<name>A0A7C6EKQ6_UNCW3</name>
<comment type="caution">
    <text evidence="3">The sequence shown here is derived from an EMBL/GenBank/DDBJ whole genome shotgun (WGS) entry which is preliminary data.</text>
</comment>
<dbReference type="Gene3D" id="1.50.10.20">
    <property type="match status" value="1"/>
</dbReference>
<gene>
    <name evidence="3" type="ORF">ENV70_07655</name>
</gene>
<evidence type="ECO:0000256" key="1">
    <source>
        <dbReference type="ARBA" id="ARBA00010556"/>
    </source>
</evidence>
<organism evidence="3">
    <name type="scientific">candidate division WOR-3 bacterium</name>
    <dbReference type="NCBI Taxonomy" id="2052148"/>
    <lineage>
        <taxon>Bacteria</taxon>
        <taxon>Bacteria division WOR-3</taxon>
    </lineage>
</organism>
<evidence type="ECO:0000259" key="2">
    <source>
        <dbReference type="SMART" id="SM01360"/>
    </source>
</evidence>
<dbReference type="EMBL" id="DTHJ01000157">
    <property type="protein sequence ID" value="HHS63465.1"/>
    <property type="molecule type" value="Genomic_DNA"/>
</dbReference>
<comment type="similarity">
    <text evidence="1">Belongs to the protease inhibitor I39 (alpha-2-macroglobulin) family. Bacterial alpha-2-macroglobulin subfamily.</text>
</comment>
<accession>A0A7C6EKQ6</accession>
<dbReference type="Pfam" id="PF00207">
    <property type="entry name" value="A2M"/>
    <property type="match status" value="1"/>
</dbReference>
<reference evidence="3" key="1">
    <citation type="journal article" date="2020" name="mSystems">
        <title>Genome- and Community-Level Interaction Insights into Carbon Utilization and Element Cycling Functions of Hydrothermarchaeota in Hydrothermal Sediment.</title>
        <authorList>
            <person name="Zhou Z."/>
            <person name="Liu Y."/>
            <person name="Xu W."/>
            <person name="Pan J."/>
            <person name="Luo Z.H."/>
            <person name="Li M."/>
        </authorList>
    </citation>
    <scope>NUCLEOTIDE SEQUENCE [LARGE SCALE GENOMIC DNA]</scope>
    <source>
        <strain evidence="3">SpSt-783</strain>
    </source>
</reference>
<dbReference type="Pfam" id="PF01835">
    <property type="entry name" value="MG2"/>
    <property type="match status" value="1"/>
</dbReference>
<dbReference type="PANTHER" id="PTHR40094:SF1">
    <property type="entry name" value="UBIQUITIN DOMAIN-CONTAINING PROTEIN"/>
    <property type="match status" value="1"/>
</dbReference>
<dbReference type="SUPFAM" id="SSF48239">
    <property type="entry name" value="Terpenoid cyclases/Protein prenyltransferases"/>
    <property type="match status" value="1"/>
</dbReference>
<protein>
    <recommendedName>
        <fullName evidence="2">Alpha-2-macroglobulin domain-containing protein</fullName>
    </recommendedName>
</protein>
<feature type="domain" description="Alpha-2-macroglobulin" evidence="2">
    <location>
        <begin position="1331"/>
        <end position="1421"/>
    </location>
</feature>
<dbReference type="Pfam" id="PF17973">
    <property type="entry name" value="bMG10"/>
    <property type="match status" value="1"/>
</dbReference>
<dbReference type="InterPro" id="IPR008930">
    <property type="entry name" value="Terpenoid_cyclase/PrenylTrfase"/>
</dbReference>
<evidence type="ECO:0000313" key="3">
    <source>
        <dbReference type="EMBL" id="HHS63465.1"/>
    </source>
</evidence>
<dbReference type="InterPro" id="IPR001599">
    <property type="entry name" value="Macroglobln_a2"/>
</dbReference>
<dbReference type="InterPro" id="IPR002890">
    <property type="entry name" value="MG2"/>
</dbReference>
<dbReference type="InterPro" id="IPR041246">
    <property type="entry name" value="Bact_MG10"/>
</dbReference>
<dbReference type="InterPro" id="IPR008969">
    <property type="entry name" value="CarboxyPept-like_regulatory"/>
</dbReference>
<dbReference type="SUPFAM" id="SSF49464">
    <property type="entry name" value="Carboxypeptidase regulatory domain-like"/>
    <property type="match status" value="1"/>
</dbReference>
<dbReference type="InterPro" id="IPR051802">
    <property type="entry name" value="YfhM-like"/>
</dbReference>